<evidence type="ECO:0000256" key="2">
    <source>
        <dbReference type="ARBA" id="ARBA00019062"/>
    </source>
</evidence>
<evidence type="ECO:0000259" key="6">
    <source>
        <dbReference type="Pfam" id="PF09468"/>
    </source>
</evidence>
<dbReference type="InterPro" id="IPR019024">
    <property type="entry name" value="RNase_H2_suB_wHTH"/>
</dbReference>
<protein>
    <recommendedName>
        <fullName evidence="2">Ribonuclease H2 subunit B</fullName>
    </recommendedName>
    <alternativeName>
        <fullName evidence="5">Ribonuclease HI subunit B</fullName>
    </alternativeName>
</protein>
<proteinExistence type="predicted"/>
<dbReference type="PANTHER" id="PTHR13383:SF11">
    <property type="entry name" value="RIBONUCLEASE H2 SUBUNIT B"/>
    <property type="match status" value="1"/>
</dbReference>
<dbReference type="Pfam" id="PF17745">
    <property type="entry name" value="Ydr279_N"/>
    <property type="match status" value="1"/>
</dbReference>
<dbReference type="Proteomes" id="UP000242414">
    <property type="component" value="Unassembled WGS sequence"/>
</dbReference>
<evidence type="ECO:0000256" key="1">
    <source>
        <dbReference type="ARBA" id="ARBA00004123"/>
    </source>
</evidence>
<evidence type="ECO:0000256" key="5">
    <source>
        <dbReference type="ARBA" id="ARBA00033464"/>
    </source>
</evidence>
<dbReference type="Gene3D" id="2.20.25.530">
    <property type="match status" value="1"/>
</dbReference>
<evidence type="ECO:0000256" key="4">
    <source>
        <dbReference type="ARBA" id="ARBA00024778"/>
    </source>
</evidence>
<dbReference type="PANTHER" id="PTHR13383">
    <property type="entry name" value="RIBONUCLEASE H2 SUBUNIT B"/>
    <property type="match status" value="1"/>
</dbReference>
<dbReference type="GO" id="GO:0032299">
    <property type="term" value="C:ribonuclease H2 complex"/>
    <property type="evidence" value="ECO:0007669"/>
    <property type="project" value="InterPro"/>
</dbReference>
<feature type="domain" description="Ribonuclease H2 subunit B wHTH" evidence="6">
    <location>
        <begin position="78"/>
        <end position="169"/>
    </location>
</feature>
<dbReference type="GO" id="GO:0006401">
    <property type="term" value="P:RNA catabolic process"/>
    <property type="evidence" value="ECO:0007669"/>
    <property type="project" value="TreeGrafter"/>
</dbReference>
<keyword evidence="3" id="KW-0539">Nucleus</keyword>
<dbReference type="Gene3D" id="1.10.20.120">
    <property type="match status" value="1"/>
</dbReference>
<dbReference type="CDD" id="cd09270">
    <property type="entry name" value="RNase_H2-B"/>
    <property type="match status" value="1"/>
</dbReference>
<dbReference type="Pfam" id="PF09468">
    <property type="entry name" value="RNase_H2-Ydr279"/>
    <property type="match status" value="1"/>
</dbReference>
<comment type="subcellular location">
    <subcellularLocation>
        <location evidence="1">Nucleus</location>
    </subcellularLocation>
</comment>
<reference evidence="8" key="1">
    <citation type="journal article" date="2016" name="Proc. Natl. Acad. Sci. U.S.A.">
        <title>Lipid metabolic changes in an early divergent fungus govern the establishment of a mutualistic symbiosis with endobacteria.</title>
        <authorList>
            <person name="Lastovetsky O.A."/>
            <person name="Gaspar M.L."/>
            <person name="Mondo S.J."/>
            <person name="LaButti K.M."/>
            <person name="Sandor L."/>
            <person name="Grigoriev I.V."/>
            <person name="Henry S.A."/>
            <person name="Pawlowska T.E."/>
        </authorList>
    </citation>
    <scope>NUCLEOTIDE SEQUENCE [LARGE SCALE GENOMIC DNA]</scope>
    <source>
        <strain evidence="8">ATCC 52814</strain>
    </source>
</reference>
<evidence type="ECO:0000259" key="7">
    <source>
        <dbReference type="Pfam" id="PF17745"/>
    </source>
</evidence>
<dbReference type="VEuPathDB" id="FungiDB:BCV72DRAFT_302872"/>
<dbReference type="AlphaFoldDB" id="A0A1X0RBN8"/>
<dbReference type="EMBL" id="KV921876">
    <property type="protein sequence ID" value="ORE09463.1"/>
    <property type="molecule type" value="Genomic_DNA"/>
</dbReference>
<evidence type="ECO:0000256" key="3">
    <source>
        <dbReference type="ARBA" id="ARBA00023242"/>
    </source>
</evidence>
<gene>
    <name evidence="8" type="ORF">BCV72DRAFT_302872</name>
</gene>
<comment type="function">
    <text evidence="4">Non catalytic subunit of RNase H2, an endonuclease that specifically degrades the RNA of RNA:DNA hybrids. Participates in DNA replication, possibly by mediating the removal of lagging-strand Okazaki fragment RNA primers during DNA replication. Mediates the excision of single ribonucleotides from DNA:RNA duplexes.</text>
</comment>
<feature type="domain" description="Rnh202 triple barrel" evidence="7">
    <location>
        <begin position="20"/>
        <end position="75"/>
    </location>
</feature>
<sequence>MAFVAFIDKTNQDVDNLVELSLPCPRSNRIAIYFHNHLNQLFEIQRITGPGRKSSWLIDGNMYKDGAVRFISPIDSLFICLPVLERASVGNQFRTLDDIFTRDNVTIEHDEEDNDDDRPIDVHRLINFVSEDQLKHLCDVQDVGVLVYRLNEDLVLNWLLKKVNRVLANDTFKRCFEQTGQAEEYMKLEAVYTIANYLSQAWFKKLLNKMGLEEVKEEQQNELTNYATDVSPTSYFKRTSYEERMMDADTPKKKKAAVPRSLAKVNTKGMKTLTSFFTKK</sequence>
<dbReference type="OrthoDB" id="29098at2759"/>
<organism evidence="8">
    <name type="scientific">Rhizopus microsporus var. microsporus</name>
    <dbReference type="NCBI Taxonomy" id="86635"/>
    <lineage>
        <taxon>Eukaryota</taxon>
        <taxon>Fungi</taxon>
        <taxon>Fungi incertae sedis</taxon>
        <taxon>Mucoromycota</taxon>
        <taxon>Mucoromycotina</taxon>
        <taxon>Mucoromycetes</taxon>
        <taxon>Mucorales</taxon>
        <taxon>Mucorineae</taxon>
        <taxon>Rhizopodaceae</taxon>
        <taxon>Rhizopus</taxon>
    </lineage>
</organism>
<dbReference type="InterPro" id="IPR040456">
    <property type="entry name" value="RNase_H2_suB"/>
</dbReference>
<name>A0A1X0RBN8_RHIZD</name>
<dbReference type="InterPro" id="IPR041195">
    <property type="entry name" value="Rnh202_N"/>
</dbReference>
<evidence type="ECO:0000313" key="8">
    <source>
        <dbReference type="EMBL" id="ORE09463.1"/>
    </source>
</evidence>
<dbReference type="GO" id="GO:0005654">
    <property type="term" value="C:nucleoplasm"/>
    <property type="evidence" value="ECO:0007669"/>
    <property type="project" value="TreeGrafter"/>
</dbReference>
<accession>A0A1X0RBN8</accession>